<name>X6N8M0_RETFI</name>
<sequence>MICLVEIGDYNFFVFFFKLKLFFFCCGLIECVIPYGVLNSISSTSFMGTVPSQNLSTTSSSLDTTFVISSSDRYHVEGKRRQSSQETKSKHNSHGGDDANIIVSSNQNISNQTSESSMVSLEQNHKGNEQIFHNIPRPLVPAPAPPGHEHASESTTIESEILVTTFNQQYTTEDEINGNIQSYDKDNLSMPEWPSDPAVSEQVISEDEKMQTKGIDFSSGVL</sequence>
<accession>X6N8M0</accession>
<evidence type="ECO:0000313" key="4">
    <source>
        <dbReference type="Proteomes" id="UP000023152"/>
    </source>
</evidence>
<proteinExistence type="predicted"/>
<evidence type="ECO:0000256" key="2">
    <source>
        <dbReference type="SAM" id="Phobius"/>
    </source>
</evidence>
<feature type="region of interest" description="Disordered" evidence="1">
    <location>
        <begin position="74"/>
        <end position="101"/>
    </location>
</feature>
<organism evidence="3 4">
    <name type="scientific">Reticulomyxa filosa</name>
    <dbReference type="NCBI Taxonomy" id="46433"/>
    <lineage>
        <taxon>Eukaryota</taxon>
        <taxon>Sar</taxon>
        <taxon>Rhizaria</taxon>
        <taxon>Retaria</taxon>
        <taxon>Foraminifera</taxon>
        <taxon>Monothalamids</taxon>
        <taxon>Reticulomyxidae</taxon>
        <taxon>Reticulomyxa</taxon>
    </lineage>
</organism>
<keyword evidence="2" id="KW-0472">Membrane</keyword>
<evidence type="ECO:0000256" key="1">
    <source>
        <dbReference type="SAM" id="MobiDB-lite"/>
    </source>
</evidence>
<reference evidence="3 4" key="1">
    <citation type="journal article" date="2013" name="Curr. Biol.">
        <title>The Genome of the Foraminiferan Reticulomyxa filosa.</title>
        <authorList>
            <person name="Glockner G."/>
            <person name="Hulsmann N."/>
            <person name="Schleicher M."/>
            <person name="Noegel A.A."/>
            <person name="Eichinger L."/>
            <person name="Gallinger C."/>
            <person name="Pawlowski J."/>
            <person name="Sierra R."/>
            <person name="Euteneuer U."/>
            <person name="Pillet L."/>
            <person name="Moustafa A."/>
            <person name="Platzer M."/>
            <person name="Groth M."/>
            <person name="Szafranski K."/>
            <person name="Schliwa M."/>
        </authorList>
    </citation>
    <scope>NUCLEOTIDE SEQUENCE [LARGE SCALE GENOMIC DNA]</scope>
</reference>
<comment type="caution">
    <text evidence="3">The sequence shown here is derived from an EMBL/GenBank/DDBJ whole genome shotgun (WGS) entry which is preliminary data.</text>
</comment>
<feature type="region of interest" description="Disordered" evidence="1">
    <location>
        <begin position="192"/>
        <end position="222"/>
    </location>
</feature>
<keyword evidence="4" id="KW-1185">Reference proteome</keyword>
<protein>
    <submittedName>
        <fullName evidence="3">Uncharacterized protein</fullName>
    </submittedName>
</protein>
<evidence type="ECO:0000313" key="3">
    <source>
        <dbReference type="EMBL" id="ETO22099.1"/>
    </source>
</evidence>
<dbReference type="AlphaFoldDB" id="X6N8M0"/>
<dbReference type="EMBL" id="ASPP01011034">
    <property type="protein sequence ID" value="ETO22099.1"/>
    <property type="molecule type" value="Genomic_DNA"/>
</dbReference>
<dbReference type="Proteomes" id="UP000023152">
    <property type="component" value="Unassembled WGS sequence"/>
</dbReference>
<keyword evidence="2" id="KW-1133">Transmembrane helix</keyword>
<feature type="transmembrane region" description="Helical" evidence="2">
    <location>
        <begin position="12"/>
        <end position="38"/>
    </location>
</feature>
<gene>
    <name evidence="3" type="ORF">RFI_15104</name>
</gene>
<keyword evidence="2" id="KW-0812">Transmembrane</keyword>